<evidence type="ECO:0000313" key="3">
    <source>
        <dbReference type="Proteomes" id="UP000785679"/>
    </source>
</evidence>
<dbReference type="EMBL" id="RRYP01020627">
    <property type="protein sequence ID" value="TNV72877.1"/>
    <property type="molecule type" value="Genomic_DNA"/>
</dbReference>
<accession>A0A8J8ND03</accession>
<reference evidence="2" key="1">
    <citation type="submission" date="2019-06" db="EMBL/GenBank/DDBJ databases">
        <authorList>
            <person name="Zheng W."/>
        </authorList>
    </citation>
    <scope>NUCLEOTIDE SEQUENCE</scope>
    <source>
        <strain evidence="2">QDHG01</strain>
    </source>
</reference>
<dbReference type="GO" id="GO:0008270">
    <property type="term" value="F:zinc ion binding"/>
    <property type="evidence" value="ECO:0007669"/>
    <property type="project" value="InterPro"/>
</dbReference>
<name>A0A8J8ND03_HALGN</name>
<sequence>MCIPSEIIFEFIKQMRKRARAQINPSLVIVISDSEPEEFEDIEDTSTQSSVELEIANDFSIWQTNTKIRTDILDFSQLQTNSHDESVELVRECCSSTNNIDWTKDKHGDKLRNVWSPLVQPRHKSWRGLKDVQASKKLKNKGQYQSDQLSEFLTEQSYLQDPPYENQWKEYEDYNEGLEVRDELVSQSVLNPFSATVFSQQFNSPYPELFFYNTTRMPKSIQKELESQHLVLESHDILLGGRFIKKSLLRLKKKRTLQFTSQFIEEVSSDSDNDSIDYTPLIQPRNHRRYFHQQGIDLRSNKTAYPFIPDTYTTYVCFKCGSEDHKISQCTSNVPRENCA</sequence>
<protein>
    <recommendedName>
        <fullName evidence="1">CCHC-type domain-containing protein</fullName>
    </recommendedName>
</protein>
<keyword evidence="3" id="KW-1185">Reference proteome</keyword>
<organism evidence="2 3">
    <name type="scientific">Halteria grandinella</name>
    <dbReference type="NCBI Taxonomy" id="5974"/>
    <lineage>
        <taxon>Eukaryota</taxon>
        <taxon>Sar</taxon>
        <taxon>Alveolata</taxon>
        <taxon>Ciliophora</taxon>
        <taxon>Intramacronucleata</taxon>
        <taxon>Spirotrichea</taxon>
        <taxon>Stichotrichia</taxon>
        <taxon>Sporadotrichida</taxon>
        <taxon>Halteriidae</taxon>
        <taxon>Halteria</taxon>
    </lineage>
</organism>
<proteinExistence type="predicted"/>
<dbReference type="GO" id="GO:0003676">
    <property type="term" value="F:nucleic acid binding"/>
    <property type="evidence" value="ECO:0007669"/>
    <property type="project" value="InterPro"/>
</dbReference>
<dbReference type="Proteomes" id="UP000785679">
    <property type="component" value="Unassembled WGS sequence"/>
</dbReference>
<evidence type="ECO:0000313" key="2">
    <source>
        <dbReference type="EMBL" id="TNV72877.1"/>
    </source>
</evidence>
<gene>
    <name evidence="2" type="ORF">FGO68_gene7310</name>
</gene>
<dbReference type="AlphaFoldDB" id="A0A8J8ND03"/>
<feature type="domain" description="CCHC-type" evidence="1">
    <location>
        <begin position="316"/>
        <end position="332"/>
    </location>
</feature>
<comment type="caution">
    <text evidence="2">The sequence shown here is derived from an EMBL/GenBank/DDBJ whole genome shotgun (WGS) entry which is preliminary data.</text>
</comment>
<dbReference type="InterPro" id="IPR001878">
    <property type="entry name" value="Znf_CCHC"/>
</dbReference>
<evidence type="ECO:0000259" key="1">
    <source>
        <dbReference type="SMART" id="SM00343"/>
    </source>
</evidence>
<dbReference type="SMART" id="SM00343">
    <property type="entry name" value="ZnF_C2HC"/>
    <property type="match status" value="1"/>
</dbReference>